<keyword evidence="3 6" id="KW-0874">Quinone</keyword>
<dbReference type="GO" id="GO:0051287">
    <property type="term" value="F:NAD binding"/>
    <property type="evidence" value="ECO:0007669"/>
    <property type="project" value="InterPro"/>
</dbReference>
<evidence type="ECO:0000256" key="1">
    <source>
        <dbReference type="ARBA" id="ARBA00005769"/>
    </source>
</evidence>
<dbReference type="EMBL" id="SDWW01000049">
    <property type="protein sequence ID" value="RYV49863.1"/>
    <property type="molecule type" value="Genomic_DNA"/>
</dbReference>
<dbReference type="InterPro" id="IPR001135">
    <property type="entry name" value="NADH_Q_OxRdtase_suD"/>
</dbReference>
<evidence type="ECO:0000256" key="4">
    <source>
        <dbReference type="ARBA" id="ARBA00022967"/>
    </source>
</evidence>
<dbReference type="NCBIfam" id="NF004739">
    <property type="entry name" value="PRK06075.1"/>
    <property type="match status" value="1"/>
</dbReference>
<keyword evidence="9" id="KW-0560">Oxidoreductase</keyword>
<dbReference type="AlphaFoldDB" id="A0A4Q5MY34"/>
<organism evidence="9 10">
    <name type="scientific">Pengzhenrongella frigida</name>
    <dbReference type="NCBI Taxonomy" id="1259133"/>
    <lineage>
        <taxon>Bacteria</taxon>
        <taxon>Bacillati</taxon>
        <taxon>Actinomycetota</taxon>
        <taxon>Actinomycetes</taxon>
        <taxon>Micrococcales</taxon>
        <taxon>Pengzhenrongella</taxon>
    </lineage>
</organism>
<dbReference type="HAMAP" id="MF_01358">
    <property type="entry name" value="NDH1_NuoD"/>
    <property type="match status" value="1"/>
</dbReference>
<dbReference type="Pfam" id="PF00346">
    <property type="entry name" value="Complex1_49kDa"/>
    <property type="match status" value="1"/>
</dbReference>
<evidence type="ECO:0000256" key="7">
    <source>
        <dbReference type="RuleBase" id="RU003685"/>
    </source>
</evidence>
<feature type="domain" description="NADH-quinone oxidoreductase subunit D" evidence="8">
    <location>
        <begin position="165"/>
        <end position="453"/>
    </location>
</feature>
<dbReference type="Proteomes" id="UP000293764">
    <property type="component" value="Unassembled WGS sequence"/>
</dbReference>
<dbReference type="Gene3D" id="1.10.645.10">
    <property type="entry name" value="Cytochrome-c3 Hydrogenase, chain B"/>
    <property type="match status" value="1"/>
</dbReference>
<dbReference type="InterPro" id="IPR022885">
    <property type="entry name" value="NDH1_su_D/H"/>
</dbReference>
<protein>
    <recommendedName>
        <fullName evidence="6">NADH-quinone oxidoreductase subunit D</fullName>
        <ecNumber evidence="6">7.1.1.-</ecNumber>
    </recommendedName>
    <alternativeName>
        <fullName evidence="6">NADH dehydrogenase I subunit D</fullName>
    </alternativeName>
    <alternativeName>
        <fullName evidence="6">NDH-1 subunit D</fullName>
    </alternativeName>
</protein>
<evidence type="ECO:0000313" key="9">
    <source>
        <dbReference type="EMBL" id="RYV49863.1"/>
    </source>
</evidence>
<accession>A0A4Q5MY34</accession>
<name>A0A4Q5MY34_9MICO</name>
<proteinExistence type="inferred from homology"/>
<gene>
    <name evidence="6" type="primary">nuoD</name>
    <name evidence="9" type="ORF">EUA98_16595</name>
</gene>
<dbReference type="PANTHER" id="PTHR11993">
    <property type="entry name" value="NADH-UBIQUINONE OXIDOREDUCTASE 49 KDA SUBUNIT"/>
    <property type="match status" value="1"/>
</dbReference>
<reference evidence="9 10" key="1">
    <citation type="submission" date="2019-01" db="EMBL/GenBank/DDBJ databases">
        <title>Novel species of Cellulomonas.</title>
        <authorList>
            <person name="Liu Q."/>
            <person name="Xin Y.-H."/>
        </authorList>
    </citation>
    <scope>NUCLEOTIDE SEQUENCE [LARGE SCALE GENOMIC DNA]</scope>
    <source>
        <strain evidence="9 10">HLT2-17</strain>
    </source>
</reference>
<dbReference type="PANTHER" id="PTHR11993:SF10">
    <property type="entry name" value="NADH DEHYDROGENASE [UBIQUINONE] IRON-SULFUR PROTEIN 2, MITOCHONDRIAL"/>
    <property type="match status" value="1"/>
</dbReference>
<comment type="similarity">
    <text evidence="1 6 7">Belongs to the complex I 49 kDa subunit family.</text>
</comment>
<dbReference type="GO" id="GO:0050136">
    <property type="term" value="F:NADH dehydrogenase (quinone) (non-electrogenic) activity"/>
    <property type="evidence" value="ECO:0007669"/>
    <property type="project" value="UniProtKB-UniRule"/>
</dbReference>
<dbReference type="GO" id="GO:0005886">
    <property type="term" value="C:plasma membrane"/>
    <property type="evidence" value="ECO:0007669"/>
    <property type="project" value="UniProtKB-SubCell"/>
</dbReference>
<dbReference type="GO" id="GO:0048038">
    <property type="term" value="F:quinone binding"/>
    <property type="evidence" value="ECO:0007669"/>
    <property type="project" value="UniProtKB-KW"/>
</dbReference>
<evidence type="ECO:0000256" key="2">
    <source>
        <dbReference type="ARBA" id="ARBA00022448"/>
    </source>
</evidence>
<dbReference type="PROSITE" id="PS00535">
    <property type="entry name" value="COMPLEX1_49K"/>
    <property type="match status" value="1"/>
</dbReference>
<dbReference type="SUPFAM" id="SSF56762">
    <property type="entry name" value="HydB/Nqo4-like"/>
    <property type="match status" value="1"/>
</dbReference>
<evidence type="ECO:0000256" key="6">
    <source>
        <dbReference type="HAMAP-Rule" id="MF_01358"/>
    </source>
</evidence>
<comment type="subunit">
    <text evidence="6">NDH-1 is composed of 14 different subunits. Subunits NuoB, C, D, E, F, and G constitute the peripheral sector of the complex.</text>
</comment>
<dbReference type="NCBIfam" id="TIGR01962">
    <property type="entry name" value="NuoD"/>
    <property type="match status" value="1"/>
</dbReference>
<keyword evidence="5 6" id="KW-0520">NAD</keyword>
<keyword evidence="10" id="KW-1185">Reference proteome</keyword>
<evidence type="ECO:0000259" key="8">
    <source>
        <dbReference type="Pfam" id="PF00346"/>
    </source>
</evidence>
<dbReference type="InterPro" id="IPR029014">
    <property type="entry name" value="NiFe-Hase_large"/>
</dbReference>
<keyword evidence="4 6" id="KW-1278">Translocase</keyword>
<keyword evidence="6" id="KW-1003">Cell membrane</keyword>
<comment type="catalytic activity">
    <reaction evidence="6">
        <text>a quinone + NADH + 5 H(+)(in) = a quinol + NAD(+) + 4 H(+)(out)</text>
        <dbReference type="Rhea" id="RHEA:57888"/>
        <dbReference type="ChEBI" id="CHEBI:15378"/>
        <dbReference type="ChEBI" id="CHEBI:24646"/>
        <dbReference type="ChEBI" id="CHEBI:57540"/>
        <dbReference type="ChEBI" id="CHEBI:57945"/>
        <dbReference type="ChEBI" id="CHEBI:132124"/>
    </reaction>
</comment>
<comment type="function">
    <text evidence="6">NDH-1 shuttles electrons from NADH, via FMN and iron-sulfur (Fe-S) centers, to quinones in the respiratory chain. The immediate electron acceptor for the enzyme in this species is believed to be a menaquinone. Couples the redox reaction to proton translocation (for every two electrons transferred, four hydrogen ions are translocated across the cytoplasmic membrane), and thus conserves the redox energy in a proton gradient.</text>
</comment>
<evidence type="ECO:0000256" key="3">
    <source>
        <dbReference type="ARBA" id="ARBA00022719"/>
    </source>
</evidence>
<sequence length="453" mass="49292">MSDSRAQNAPHATPHIYDAGAEGLPTFEASGGDWSEIAEEAARLGEERIIVNMGPQHPSTHGVLRLMLEIDGETVTEARAGIGYLHTGIEKNMEFRTWVQGVTYCTRMDYVAPLFQEAAYCLAVEKLLGVTDDVPERATVIRVLLMELNRVSSHLVCLATGGNELGATTIMTIGFTAREEILKVLELITGLRMNHAFIRPGGVAQDIPPGALDTVREALVGVRRYLGQLQDLMLANPIFKARQVDVGHLSLSACMALGITGPVLRSTGLPYDVRKAAPYCGYETYDFEVPTATESDAYSRVVLRIEECYQSMRIVEQTLERLQAMGPGPVMVADKKIAWPAQLAIGSDGMGNSLDHIREIMGTSMEALIHHFKLVTEGFRVPAGQVFQTVEHPRGELGVHLVSDGGTRPYRAHFRDPSFNNLQAVSMLCEGGQIADVVVAVASLDPVLGGVDR</sequence>
<keyword evidence="2 6" id="KW-0813">Transport</keyword>
<evidence type="ECO:0000313" key="10">
    <source>
        <dbReference type="Proteomes" id="UP000293764"/>
    </source>
</evidence>
<keyword evidence="6" id="KW-0472">Membrane</keyword>
<dbReference type="OrthoDB" id="9801496at2"/>
<comment type="subcellular location">
    <subcellularLocation>
        <location evidence="6">Cell membrane</location>
        <topology evidence="6">Peripheral membrane protein</topology>
        <orientation evidence="6">Cytoplasmic side</orientation>
    </subcellularLocation>
</comment>
<comment type="caution">
    <text evidence="9">The sequence shown here is derived from an EMBL/GenBank/DDBJ whole genome shotgun (WGS) entry which is preliminary data.</text>
</comment>
<dbReference type="EC" id="7.1.1.-" evidence="6"/>
<evidence type="ECO:0000256" key="5">
    <source>
        <dbReference type="ARBA" id="ARBA00023027"/>
    </source>
</evidence>
<dbReference type="InterPro" id="IPR014029">
    <property type="entry name" value="NADH_UbQ_OxRdtase_49kDa_CS"/>
</dbReference>
<dbReference type="RefSeq" id="WP_130103809.1">
    <property type="nucleotide sequence ID" value="NZ_SDWW01000049.1"/>
</dbReference>